<dbReference type="AlphaFoldDB" id="A0A3R7SP43"/>
<comment type="similarity">
    <text evidence="3">Belongs to the NIP3 family.</text>
</comment>
<feature type="region of interest" description="Disordered" evidence="9">
    <location>
        <begin position="1"/>
        <end position="21"/>
    </location>
</feature>
<feature type="compositionally biased region" description="Basic and acidic residues" evidence="9">
    <location>
        <begin position="142"/>
        <end position="155"/>
    </location>
</feature>
<dbReference type="PANTHER" id="PTHR15186">
    <property type="entry name" value="RE48077P"/>
    <property type="match status" value="1"/>
</dbReference>
<feature type="compositionally biased region" description="Polar residues" evidence="9">
    <location>
        <begin position="1"/>
        <end position="10"/>
    </location>
</feature>
<reference evidence="11 12" key="2">
    <citation type="submission" date="2019-01" db="EMBL/GenBank/DDBJ databases">
        <title>The decoding of complex shrimp genome reveals the adaptation for benthos swimmer, frequently molting mechanism and breeding impact on genome.</title>
        <authorList>
            <person name="Sun Y."/>
            <person name="Gao Y."/>
            <person name="Yu Y."/>
        </authorList>
    </citation>
    <scope>NUCLEOTIDE SEQUENCE [LARGE SCALE GENOMIC DNA]</scope>
    <source>
        <tissue evidence="11">Muscle</tissue>
    </source>
</reference>
<feature type="region of interest" description="Disordered" evidence="9">
    <location>
        <begin position="126"/>
        <end position="169"/>
    </location>
</feature>
<evidence type="ECO:0000256" key="4">
    <source>
        <dbReference type="ARBA" id="ARBA00022692"/>
    </source>
</evidence>
<dbReference type="GO" id="GO:0097345">
    <property type="term" value="P:mitochondrial outer membrane permeabilization"/>
    <property type="evidence" value="ECO:0007669"/>
    <property type="project" value="TreeGrafter"/>
</dbReference>
<dbReference type="PANTHER" id="PTHR15186:SF5">
    <property type="entry name" value="BNIP3, ISOFORM A"/>
    <property type="match status" value="1"/>
</dbReference>
<keyword evidence="4 10" id="KW-0812">Transmembrane</keyword>
<evidence type="ECO:0000256" key="10">
    <source>
        <dbReference type="SAM" id="Phobius"/>
    </source>
</evidence>
<dbReference type="Pfam" id="PF06553">
    <property type="entry name" value="BNIP3"/>
    <property type="match status" value="1"/>
</dbReference>
<dbReference type="GO" id="GO:0043065">
    <property type="term" value="P:positive regulation of apoptotic process"/>
    <property type="evidence" value="ECO:0007669"/>
    <property type="project" value="InterPro"/>
</dbReference>
<dbReference type="OrthoDB" id="5857140at2759"/>
<keyword evidence="5" id="KW-0053">Apoptosis</keyword>
<evidence type="ECO:0000313" key="11">
    <source>
        <dbReference type="EMBL" id="ROT69101.1"/>
    </source>
</evidence>
<comment type="subcellular location">
    <subcellularLocation>
        <location evidence="1">Membrane</location>
        <topology evidence="1">Single-pass membrane protein</topology>
    </subcellularLocation>
    <subcellularLocation>
        <location evidence="2">Mitochondrion membrane</location>
    </subcellularLocation>
</comment>
<dbReference type="EMBL" id="QCYY01002607">
    <property type="protein sequence ID" value="ROT69101.1"/>
    <property type="molecule type" value="Genomic_DNA"/>
</dbReference>
<evidence type="ECO:0000313" key="12">
    <source>
        <dbReference type="Proteomes" id="UP000283509"/>
    </source>
</evidence>
<dbReference type="STRING" id="6689.A0A3R7SP43"/>
<comment type="caution">
    <text evidence="11">The sequence shown here is derived from an EMBL/GenBank/DDBJ whole genome shotgun (WGS) entry which is preliminary data.</text>
</comment>
<dbReference type="GO" id="GO:0005634">
    <property type="term" value="C:nucleus"/>
    <property type="evidence" value="ECO:0007669"/>
    <property type="project" value="TreeGrafter"/>
</dbReference>
<gene>
    <name evidence="11" type="ORF">C7M84_012758</name>
</gene>
<keyword evidence="12" id="KW-1185">Reference proteome</keyword>
<accession>A0A3R7SP43</accession>
<name>A0A3R7SP43_PENVA</name>
<keyword evidence="8 10" id="KW-0472">Membrane</keyword>
<evidence type="ECO:0000256" key="2">
    <source>
        <dbReference type="ARBA" id="ARBA00004325"/>
    </source>
</evidence>
<dbReference type="InterPro" id="IPR010548">
    <property type="entry name" value="BNIP3"/>
</dbReference>
<evidence type="ECO:0000256" key="8">
    <source>
        <dbReference type="ARBA" id="ARBA00023136"/>
    </source>
</evidence>
<dbReference type="GO" id="GO:0005741">
    <property type="term" value="C:mitochondrial outer membrane"/>
    <property type="evidence" value="ECO:0007669"/>
    <property type="project" value="TreeGrafter"/>
</dbReference>
<evidence type="ECO:0000256" key="5">
    <source>
        <dbReference type="ARBA" id="ARBA00022703"/>
    </source>
</evidence>
<evidence type="ECO:0000256" key="6">
    <source>
        <dbReference type="ARBA" id="ARBA00022989"/>
    </source>
</evidence>
<evidence type="ECO:0000256" key="9">
    <source>
        <dbReference type="SAM" id="MobiDB-lite"/>
    </source>
</evidence>
<reference evidence="11 12" key="1">
    <citation type="submission" date="2018-04" db="EMBL/GenBank/DDBJ databases">
        <authorList>
            <person name="Zhang X."/>
            <person name="Yuan J."/>
            <person name="Li F."/>
            <person name="Xiang J."/>
        </authorList>
    </citation>
    <scope>NUCLEOTIDE SEQUENCE [LARGE SCALE GENOMIC DNA]</scope>
    <source>
        <tissue evidence="11">Muscle</tissue>
    </source>
</reference>
<organism evidence="11 12">
    <name type="scientific">Penaeus vannamei</name>
    <name type="common">Whiteleg shrimp</name>
    <name type="synonym">Litopenaeus vannamei</name>
    <dbReference type="NCBI Taxonomy" id="6689"/>
    <lineage>
        <taxon>Eukaryota</taxon>
        <taxon>Metazoa</taxon>
        <taxon>Ecdysozoa</taxon>
        <taxon>Arthropoda</taxon>
        <taxon>Crustacea</taxon>
        <taxon>Multicrustacea</taxon>
        <taxon>Malacostraca</taxon>
        <taxon>Eumalacostraca</taxon>
        <taxon>Eucarida</taxon>
        <taxon>Decapoda</taxon>
        <taxon>Dendrobranchiata</taxon>
        <taxon>Penaeoidea</taxon>
        <taxon>Penaeidae</taxon>
        <taxon>Penaeus</taxon>
    </lineage>
</organism>
<sequence>MFKEQNSYTRSPRCYGGTTSVPTLAPSPSLAPILRLGASQSMVSDVIARAELLPRPRLAICSRRRAAADVFEWNLSLHARVPLVWLGFNMQEESWVDLSNQPSSPDRVTPLPFGNGEEYLRLLREAQKDSNQSSARVSLASSRRDTPRDSPHDSPKSPPNSPNTEMATDPEEAAVLKGVYINYYNKEGDFIRVEKNTETDWIWDWSSRPDQTPPKEWRFSHPRKGVSRGASIRRVMVGNSSLFSRDVLYTLLITNVLSLILGTGIGIWLSKRSGSNVISTLPIN</sequence>
<protein>
    <submittedName>
        <fullName evidence="11">Putative BCL2/adenovirus E1B 19 kDa protein-interacting protein</fullName>
    </submittedName>
</protein>
<keyword evidence="7" id="KW-0496">Mitochondrion</keyword>
<dbReference type="Proteomes" id="UP000283509">
    <property type="component" value="Unassembled WGS sequence"/>
</dbReference>
<evidence type="ECO:0000256" key="7">
    <source>
        <dbReference type="ARBA" id="ARBA00023128"/>
    </source>
</evidence>
<feature type="transmembrane region" description="Helical" evidence="10">
    <location>
        <begin position="247"/>
        <end position="269"/>
    </location>
</feature>
<evidence type="ECO:0000256" key="3">
    <source>
        <dbReference type="ARBA" id="ARBA00007710"/>
    </source>
</evidence>
<keyword evidence="6 10" id="KW-1133">Transmembrane helix</keyword>
<dbReference type="GO" id="GO:0042802">
    <property type="term" value="F:identical protein binding"/>
    <property type="evidence" value="ECO:0007669"/>
    <property type="project" value="UniProtKB-ARBA"/>
</dbReference>
<feature type="compositionally biased region" description="Low complexity" evidence="9">
    <location>
        <begin position="130"/>
        <end position="141"/>
    </location>
</feature>
<proteinExistence type="inferred from homology"/>
<evidence type="ECO:0000256" key="1">
    <source>
        <dbReference type="ARBA" id="ARBA00004167"/>
    </source>
</evidence>